<name>A0A0H5Q9A6_9ZZZZ</name>
<dbReference type="AlphaFoldDB" id="A0A0H5Q9A6"/>
<reference evidence="3" key="1">
    <citation type="submission" date="2015-06" db="EMBL/GenBank/DDBJ databases">
        <authorList>
            <person name="Joergensen T."/>
        </authorList>
    </citation>
    <scope>NUCLEOTIDE SEQUENCE</scope>
    <source>
        <plasmid evidence="3">pRGRH1800</plasmid>
    </source>
</reference>
<dbReference type="GO" id="GO:0006310">
    <property type="term" value="P:DNA recombination"/>
    <property type="evidence" value="ECO:0007669"/>
    <property type="project" value="UniProtKB-KW"/>
</dbReference>
<protein>
    <recommendedName>
        <fullName evidence="4">Tyr recombinase domain-containing protein</fullName>
    </recommendedName>
</protein>
<feature type="region of interest" description="Disordered" evidence="2">
    <location>
        <begin position="115"/>
        <end position="136"/>
    </location>
</feature>
<evidence type="ECO:0008006" key="4">
    <source>
        <dbReference type="Google" id="ProtNLM"/>
    </source>
</evidence>
<keyword evidence="1" id="KW-0233">DNA recombination</keyword>
<feature type="compositionally biased region" description="Basic and acidic residues" evidence="2">
    <location>
        <begin position="123"/>
        <end position="136"/>
    </location>
</feature>
<sequence>MGRRNKSYSKDLHQQAYERLTGMQAFGESKKAAVANGTDRDKIFSVSTYKAYWKHTKYFIKYIRENYPKCTTLKSAKKYANEWLQAQVERGLSAWTVQLEAKALGKLYGIQPDDENYFKPPKRNREDIKRSRGDRVRDRHFSKTNNDELIKFCRGTGLRRSELEELRGKDLVTRAQIEAEISRLEAIPQDRRTPADGKRLSMLQDTRLFQGEYFTFVRNGKGGRKRLSPIIGKNMEQIVERIRNTPPEEKVWQNVNKNADIHGYRAEYATAIYKAHARAIKEIPYDRVNRGTGRRYQSEVYVCRKDEAGKRLDKAAMLVCSKALGHNRISVVADNYIRGL</sequence>
<reference evidence="3" key="2">
    <citation type="submission" date="2015-07" db="EMBL/GenBank/DDBJ databases">
        <title>Plasmids, circular viruses and viroids from rat gut.</title>
        <authorList>
            <person name="Jorgensen T.J."/>
            <person name="Hansen M.A."/>
            <person name="Xu Z."/>
            <person name="Tabak M.A."/>
            <person name="Sorensen S.J."/>
            <person name="Hansen L.H."/>
        </authorList>
    </citation>
    <scope>NUCLEOTIDE SEQUENCE</scope>
    <source>
        <plasmid evidence="3">pRGRH1800</plasmid>
    </source>
</reference>
<proteinExistence type="predicted"/>
<dbReference type="InterPro" id="IPR011010">
    <property type="entry name" value="DNA_brk_join_enz"/>
</dbReference>
<organism evidence="3">
    <name type="scientific">uncultured prokaryote</name>
    <dbReference type="NCBI Taxonomy" id="198431"/>
    <lineage>
        <taxon>unclassified sequences</taxon>
        <taxon>environmental samples</taxon>
    </lineage>
</organism>
<dbReference type="InterPro" id="IPR013762">
    <property type="entry name" value="Integrase-like_cat_sf"/>
</dbReference>
<geneLocation type="plasmid" evidence="3">
    <name>pRGRH1800</name>
</geneLocation>
<evidence type="ECO:0000256" key="1">
    <source>
        <dbReference type="ARBA" id="ARBA00023172"/>
    </source>
</evidence>
<evidence type="ECO:0000256" key="2">
    <source>
        <dbReference type="SAM" id="MobiDB-lite"/>
    </source>
</evidence>
<evidence type="ECO:0000313" key="3">
    <source>
        <dbReference type="EMBL" id="CRY97964.1"/>
    </source>
</evidence>
<dbReference type="EMBL" id="LN854299">
    <property type="protein sequence ID" value="CRY97964.1"/>
    <property type="molecule type" value="Genomic_DNA"/>
</dbReference>
<accession>A0A0H5Q9A6</accession>
<dbReference type="SUPFAM" id="SSF56349">
    <property type="entry name" value="DNA breaking-rejoining enzymes"/>
    <property type="match status" value="1"/>
</dbReference>
<dbReference type="Gene3D" id="1.10.443.10">
    <property type="entry name" value="Intergrase catalytic core"/>
    <property type="match status" value="1"/>
</dbReference>
<dbReference type="GO" id="GO:0003677">
    <property type="term" value="F:DNA binding"/>
    <property type="evidence" value="ECO:0007669"/>
    <property type="project" value="InterPro"/>
</dbReference>
<dbReference type="GO" id="GO:0015074">
    <property type="term" value="P:DNA integration"/>
    <property type="evidence" value="ECO:0007669"/>
    <property type="project" value="InterPro"/>
</dbReference>
<keyword evidence="3" id="KW-0614">Plasmid</keyword>